<comment type="caution">
    <text evidence="1">The sequence shown here is derived from an EMBL/GenBank/DDBJ whole genome shotgun (WGS) entry which is preliminary data.</text>
</comment>
<gene>
    <name evidence="1" type="ORF">SPDO_13320</name>
</gene>
<organism evidence="1 2">
    <name type="scientific">Sphingomonas dokdonensis</name>
    <dbReference type="NCBI Taxonomy" id="344880"/>
    <lineage>
        <taxon>Bacteria</taxon>
        <taxon>Pseudomonadati</taxon>
        <taxon>Pseudomonadota</taxon>
        <taxon>Alphaproteobacteria</taxon>
        <taxon>Sphingomonadales</taxon>
        <taxon>Sphingomonadaceae</taxon>
        <taxon>Sphingomonas</taxon>
    </lineage>
</organism>
<dbReference type="RefSeq" id="WP_088366676.1">
    <property type="nucleotide sequence ID" value="NZ_NBBI01000002.1"/>
</dbReference>
<protein>
    <submittedName>
        <fullName evidence="1">Uncharacterized protein</fullName>
    </submittedName>
</protein>
<evidence type="ECO:0000313" key="2">
    <source>
        <dbReference type="Proteomes" id="UP000197290"/>
    </source>
</evidence>
<dbReference type="OrthoDB" id="9156256at2"/>
<proteinExistence type="predicted"/>
<dbReference type="EMBL" id="NBBI01000002">
    <property type="protein sequence ID" value="OWK31324.1"/>
    <property type="molecule type" value="Genomic_DNA"/>
</dbReference>
<reference evidence="1 2" key="1">
    <citation type="submission" date="2017-03" db="EMBL/GenBank/DDBJ databases">
        <title>Genome sequence of Sphingomonas dokdonensis DSM 21029.</title>
        <authorList>
            <person name="Poehlein A."/>
            <person name="Wuebbeler J.H."/>
            <person name="Steinbuechel A."/>
            <person name="Daniel R."/>
        </authorList>
    </citation>
    <scope>NUCLEOTIDE SEQUENCE [LARGE SCALE GENOMIC DNA]</scope>
    <source>
        <strain evidence="1 2">DSM 21029</strain>
    </source>
</reference>
<evidence type="ECO:0000313" key="1">
    <source>
        <dbReference type="EMBL" id="OWK31324.1"/>
    </source>
</evidence>
<dbReference type="Proteomes" id="UP000197290">
    <property type="component" value="Unassembled WGS sequence"/>
</dbReference>
<sequence length="79" mass="8827">MIEILGQSYAVTIGNDIQHDGMYLEVEDGESAVLAEVFYSDRNDSMTFTGYRADLSLSLVERLIAPARERLTPTRRNGS</sequence>
<accession>A0A245ZNJ8</accession>
<keyword evidence="2" id="KW-1185">Reference proteome</keyword>
<name>A0A245ZNJ8_9SPHN</name>
<dbReference type="AlphaFoldDB" id="A0A245ZNJ8"/>